<protein>
    <submittedName>
        <fullName evidence="1">SapC family protein</fullName>
    </submittedName>
</protein>
<evidence type="ECO:0000313" key="1">
    <source>
        <dbReference type="EMBL" id="MDX6848633.1"/>
    </source>
</evidence>
<dbReference type="Proteomes" id="UP001273505">
    <property type="component" value="Unassembled WGS sequence"/>
</dbReference>
<keyword evidence="2" id="KW-1185">Reference proteome</keyword>
<evidence type="ECO:0000313" key="2">
    <source>
        <dbReference type="Proteomes" id="UP001273505"/>
    </source>
</evidence>
<sequence>MTKTVMLNSEEHKDLRINTEYSPELGDGVMWAQTFAAEFRNAQAHYPILFQKDSQTGKFMSVALLGFEQGENLFMENGQWNAGYVPLMIQRIPFSIGVAKDDLGAEDRRLINVDIEHPKVNREHGQRLFEEHGAATPFLDRVSGMLETIHVWYQDNEVFLKALEEFELLEQVSMDITLDDGTKGQLLGFYTIDEKKLRELTADKLADLHRRHYLEPIYMAIASIAKVRSLMERKVALNTAADS</sequence>
<comment type="caution">
    <text evidence="1">The sequence shown here is derived from an EMBL/GenBank/DDBJ whole genome shotgun (WGS) entry which is preliminary data.</text>
</comment>
<name>A0ABU4RYC6_9GAMM</name>
<dbReference type="InterPro" id="IPR010836">
    <property type="entry name" value="SapC"/>
</dbReference>
<accession>A0ABU4RYC6</accession>
<dbReference type="Pfam" id="PF07277">
    <property type="entry name" value="SapC"/>
    <property type="match status" value="1"/>
</dbReference>
<gene>
    <name evidence="1" type="ORF">SCD92_04630</name>
</gene>
<dbReference type="RefSeq" id="WP_302724648.1">
    <property type="nucleotide sequence ID" value="NZ_JAULRU010000823.1"/>
</dbReference>
<reference evidence="1 2" key="1">
    <citation type="submission" date="2023-11" db="EMBL/GenBank/DDBJ databases">
        <title>Gilvimarinus fulvus sp. nov., isolated from the surface of Kelp.</title>
        <authorList>
            <person name="Sun Y.Y."/>
            <person name="Gong Y."/>
            <person name="Du Z.J."/>
        </authorList>
    </citation>
    <scope>NUCLEOTIDE SEQUENCE [LARGE SCALE GENOMIC DNA]</scope>
    <source>
        <strain evidence="1 2">SDUM040013</strain>
    </source>
</reference>
<dbReference type="EMBL" id="JAXAFO010000005">
    <property type="protein sequence ID" value="MDX6848633.1"/>
    <property type="molecule type" value="Genomic_DNA"/>
</dbReference>
<organism evidence="1 2">
    <name type="scientific">Gilvimarinus gilvus</name>
    <dbReference type="NCBI Taxonomy" id="3058038"/>
    <lineage>
        <taxon>Bacteria</taxon>
        <taxon>Pseudomonadati</taxon>
        <taxon>Pseudomonadota</taxon>
        <taxon>Gammaproteobacteria</taxon>
        <taxon>Cellvibrionales</taxon>
        <taxon>Cellvibrionaceae</taxon>
        <taxon>Gilvimarinus</taxon>
    </lineage>
</organism>
<proteinExistence type="predicted"/>